<dbReference type="Proteomes" id="UP001054252">
    <property type="component" value="Unassembled WGS sequence"/>
</dbReference>
<dbReference type="EMBL" id="BPVZ01000049">
    <property type="protein sequence ID" value="GKV18022.1"/>
    <property type="molecule type" value="Genomic_DNA"/>
</dbReference>
<evidence type="ECO:0000256" key="1">
    <source>
        <dbReference type="SAM" id="Phobius"/>
    </source>
</evidence>
<evidence type="ECO:0000313" key="2">
    <source>
        <dbReference type="EMBL" id="GKV18022.1"/>
    </source>
</evidence>
<gene>
    <name evidence="2" type="ORF">SLEP1_g28452</name>
</gene>
<comment type="caution">
    <text evidence="2">The sequence shown here is derived from an EMBL/GenBank/DDBJ whole genome shotgun (WGS) entry which is preliminary data.</text>
</comment>
<sequence length="58" mass="6727">MDFTLHVDVWAYDMEGSHFQLLVQYMTDIVDANVFILILVLFSVSLHFGEILKYTSLS</sequence>
<feature type="transmembrane region" description="Helical" evidence="1">
    <location>
        <begin position="32"/>
        <end position="52"/>
    </location>
</feature>
<protein>
    <submittedName>
        <fullName evidence="2">Uncharacterized protein</fullName>
    </submittedName>
</protein>
<organism evidence="2 3">
    <name type="scientific">Rubroshorea leprosula</name>
    <dbReference type="NCBI Taxonomy" id="152421"/>
    <lineage>
        <taxon>Eukaryota</taxon>
        <taxon>Viridiplantae</taxon>
        <taxon>Streptophyta</taxon>
        <taxon>Embryophyta</taxon>
        <taxon>Tracheophyta</taxon>
        <taxon>Spermatophyta</taxon>
        <taxon>Magnoliopsida</taxon>
        <taxon>eudicotyledons</taxon>
        <taxon>Gunneridae</taxon>
        <taxon>Pentapetalae</taxon>
        <taxon>rosids</taxon>
        <taxon>malvids</taxon>
        <taxon>Malvales</taxon>
        <taxon>Dipterocarpaceae</taxon>
        <taxon>Rubroshorea</taxon>
    </lineage>
</organism>
<accession>A0AAV5K368</accession>
<proteinExistence type="predicted"/>
<keyword evidence="3" id="KW-1185">Reference proteome</keyword>
<name>A0AAV5K368_9ROSI</name>
<keyword evidence="1" id="KW-1133">Transmembrane helix</keyword>
<evidence type="ECO:0000313" key="3">
    <source>
        <dbReference type="Proteomes" id="UP001054252"/>
    </source>
</evidence>
<keyword evidence="1" id="KW-0812">Transmembrane</keyword>
<keyword evidence="1" id="KW-0472">Membrane</keyword>
<dbReference type="AlphaFoldDB" id="A0AAV5K368"/>
<reference evidence="2 3" key="1">
    <citation type="journal article" date="2021" name="Commun. Biol.">
        <title>The genome of Shorea leprosula (Dipterocarpaceae) highlights the ecological relevance of drought in aseasonal tropical rainforests.</title>
        <authorList>
            <person name="Ng K.K.S."/>
            <person name="Kobayashi M.J."/>
            <person name="Fawcett J.A."/>
            <person name="Hatakeyama M."/>
            <person name="Paape T."/>
            <person name="Ng C.H."/>
            <person name="Ang C.C."/>
            <person name="Tnah L.H."/>
            <person name="Lee C.T."/>
            <person name="Nishiyama T."/>
            <person name="Sese J."/>
            <person name="O'Brien M.J."/>
            <person name="Copetti D."/>
            <person name="Mohd Noor M.I."/>
            <person name="Ong R.C."/>
            <person name="Putra M."/>
            <person name="Sireger I.Z."/>
            <person name="Indrioko S."/>
            <person name="Kosugi Y."/>
            <person name="Izuno A."/>
            <person name="Isagi Y."/>
            <person name="Lee S.L."/>
            <person name="Shimizu K.K."/>
        </authorList>
    </citation>
    <scope>NUCLEOTIDE SEQUENCE [LARGE SCALE GENOMIC DNA]</scope>
    <source>
        <strain evidence="2">214</strain>
    </source>
</reference>